<evidence type="ECO:0000256" key="1">
    <source>
        <dbReference type="SAM" id="SignalP"/>
    </source>
</evidence>
<dbReference type="Proteomes" id="UP001629156">
    <property type="component" value="Unassembled WGS sequence"/>
</dbReference>
<dbReference type="PROSITE" id="PS51782">
    <property type="entry name" value="LYSM"/>
    <property type="match status" value="2"/>
</dbReference>
<dbReference type="InterPro" id="IPR018392">
    <property type="entry name" value="LysM"/>
</dbReference>
<organism evidence="3 4">
    <name type="scientific">Flavobacterium rhizosphaerae</name>
    <dbReference type="NCBI Taxonomy" id="3163298"/>
    <lineage>
        <taxon>Bacteria</taxon>
        <taxon>Pseudomonadati</taxon>
        <taxon>Bacteroidota</taxon>
        <taxon>Flavobacteriia</taxon>
        <taxon>Flavobacteriales</taxon>
        <taxon>Flavobacteriaceae</taxon>
        <taxon>Flavobacterium</taxon>
    </lineage>
</organism>
<proteinExistence type="predicted"/>
<keyword evidence="1" id="KW-0732">Signal</keyword>
<feature type="domain" description="LysM" evidence="2">
    <location>
        <begin position="167"/>
        <end position="211"/>
    </location>
</feature>
<dbReference type="RefSeq" id="WP_408084031.1">
    <property type="nucleotide sequence ID" value="NZ_JBELPZ010000003.1"/>
</dbReference>
<name>A0ABW8YTZ7_9FLAO</name>
<dbReference type="SUPFAM" id="SSF54106">
    <property type="entry name" value="LysM domain"/>
    <property type="match status" value="3"/>
</dbReference>
<feature type="domain" description="LysM" evidence="2">
    <location>
        <begin position="235"/>
        <end position="279"/>
    </location>
</feature>
<gene>
    <name evidence="3" type="ORF">ABS766_05035</name>
</gene>
<sequence>MRKKLLVIYSMLLMAGTAFCQQSVKGFSKIDEAVGEKIVMHNVAMGETVMLVAKKYKMTPRDIYDYNPDAVNGISANTSLRIPLHRQKDFKVEKKEPIPILALPKTEAIAYNGIKKSTYTDSKEEEYDAAPAVLQPEEVYEPKEPVHAVVNEEPKPENISTGISQSLLHQVTPGETLYSLSVRYKVTLDELKAQNSSLESQGLRAGETIRIPVKTPAANTVAQNINTDTIGEGTIAHKVQQGETLTGLARKYNTTIQDITQSNKTQLRRGLQAGQVLTIKTNASN</sequence>
<dbReference type="Gene3D" id="3.10.350.10">
    <property type="entry name" value="LysM domain"/>
    <property type="match status" value="3"/>
</dbReference>
<evidence type="ECO:0000259" key="2">
    <source>
        <dbReference type="PROSITE" id="PS51782"/>
    </source>
</evidence>
<dbReference type="InterPro" id="IPR036779">
    <property type="entry name" value="LysM_dom_sf"/>
</dbReference>
<reference evidence="3 4" key="1">
    <citation type="submission" date="2024-06" db="EMBL/GenBank/DDBJ databases">
        <authorList>
            <person name="Kaempfer P."/>
            <person name="Viver T."/>
        </authorList>
    </citation>
    <scope>NUCLEOTIDE SEQUENCE [LARGE SCALE GENOMIC DNA]</scope>
    <source>
        <strain evidence="3 4">ST-119</strain>
    </source>
</reference>
<protein>
    <submittedName>
        <fullName evidence="3">LysM peptidoglycan-binding domain-containing protein</fullName>
    </submittedName>
</protein>
<keyword evidence="4" id="KW-1185">Reference proteome</keyword>
<comment type="caution">
    <text evidence="3">The sequence shown here is derived from an EMBL/GenBank/DDBJ whole genome shotgun (WGS) entry which is preliminary data.</text>
</comment>
<dbReference type="SMART" id="SM00257">
    <property type="entry name" value="LysM"/>
    <property type="match status" value="3"/>
</dbReference>
<dbReference type="Pfam" id="PF01476">
    <property type="entry name" value="LysM"/>
    <property type="match status" value="3"/>
</dbReference>
<dbReference type="PANTHER" id="PTHR33734">
    <property type="entry name" value="LYSM DOMAIN-CONTAINING GPI-ANCHORED PROTEIN 2"/>
    <property type="match status" value="1"/>
</dbReference>
<evidence type="ECO:0000313" key="4">
    <source>
        <dbReference type="Proteomes" id="UP001629156"/>
    </source>
</evidence>
<dbReference type="PANTHER" id="PTHR33734:SF22">
    <property type="entry name" value="MEMBRANE-BOUND LYTIC MUREIN TRANSGLYCOSYLASE D"/>
    <property type="match status" value="1"/>
</dbReference>
<evidence type="ECO:0000313" key="3">
    <source>
        <dbReference type="EMBL" id="MFL9843779.1"/>
    </source>
</evidence>
<dbReference type="CDD" id="cd00118">
    <property type="entry name" value="LysM"/>
    <property type="match status" value="2"/>
</dbReference>
<feature type="chain" id="PRO_5045066408" evidence="1">
    <location>
        <begin position="21"/>
        <end position="285"/>
    </location>
</feature>
<feature type="signal peptide" evidence="1">
    <location>
        <begin position="1"/>
        <end position="20"/>
    </location>
</feature>
<accession>A0ABW8YTZ7</accession>
<dbReference type="EMBL" id="JBELPZ010000003">
    <property type="protein sequence ID" value="MFL9843779.1"/>
    <property type="molecule type" value="Genomic_DNA"/>
</dbReference>